<keyword evidence="1" id="KW-0548">Nucleotidyltransferase</keyword>
<gene>
    <name evidence="1" type="primary">coaD</name>
    <name evidence="1" type="ORF">E5329_06890</name>
</gene>
<dbReference type="Proteomes" id="UP000304953">
    <property type="component" value="Unassembled WGS sequence"/>
</dbReference>
<protein>
    <submittedName>
        <fullName evidence="1">Pantetheine-phosphate adenylyltransferase</fullName>
        <ecNumber evidence="1">2.7.7.3</ecNumber>
    </submittedName>
</protein>
<evidence type="ECO:0000313" key="2">
    <source>
        <dbReference type="Proteomes" id="UP000304953"/>
    </source>
</evidence>
<dbReference type="EC" id="2.7.7.3" evidence="1"/>
<keyword evidence="1" id="KW-0808">Transferase</keyword>
<comment type="caution">
    <text evidence="1">The sequence shown here is derived from an EMBL/GenBank/DDBJ whole genome shotgun (WGS) entry which is preliminary data.</text>
</comment>
<organism evidence="1 2">
    <name type="scientific">Petralouisia muris</name>
    <dbReference type="NCBI Taxonomy" id="3032872"/>
    <lineage>
        <taxon>Bacteria</taxon>
        <taxon>Bacillati</taxon>
        <taxon>Bacillota</taxon>
        <taxon>Clostridia</taxon>
        <taxon>Lachnospirales</taxon>
        <taxon>Lachnospiraceae</taxon>
        <taxon>Petralouisia</taxon>
    </lineage>
</organism>
<sequence length="158" mass="17882">MRRAIYPGSFDPVTFGHVDMIERSAKIVDELVVAVLINNAKKPLFSIKERVSMLEEIAGHIPNIRITSFHGLLIDYAREVNASIIIRGLRAVTDFEYELQIAQTNRIVNSEIDTLFLTTSLEYAYLSSTIVKEVASYGGDISHFVPEQLIERIYAKYS</sequence>
<reference evidence="1" key="1">
    <citation type="submission" date="2019-04" db="EMBL/GenBank/DDBJ databases">
        <title>Microbes associate with the intestines of laboratory mice.</title>
        <authorList>
            <person name="Navarre W."/>
            <person name="Wong E."/>
            <person name="Huang K."/>
            <person name="Tropini C."/>
            <person name="Ng K."/>
            <person name="Yu B."/>
        </authorList>
    </citation>
    <scope>NUCLEOTIDE SEQUENCE</scope>
    <source>
        <strain evidence="1">NM01_1-7b</strain>
    </source>
</reference>
<dbReference type="EMBL" id="SRYA01000011">
    <property type="protein sequence ID" value="TGY96943.1"/>
    <property type="molecule type" value="Genomic_DNA"/>
</dbReference>
<accession>A0AC61RY50</accession>
<evidence type="ECO:0000313" key="1">
    <source>
        <dbReference type="EMBL" id="TGY96943.1"/>
    </source>
</evidence>
<proteinExistence type="predicted"/>
<name>A0AC61RY50_9FIRM</name>
<keyword evidence="2" id="KW-1185">Reference proteome</keyword>